<dbReference type="GeneID" id="15926649"/>
<reference evidence="1 2" key="1">
    <citation type="journal article" date="2014" name="Genome Biol. Evol.">
        <title>Composite Conserved Promoter-Terminator Motifs (PeSLs) that Mediate Modular Shuffling in the Diverse T4-Like Myoviruses.</title>
        <authorList>
            <person name="Comeau A.M."/>
            <person name="Arbiol C."/>
            <person name="Krisch H.M."/>
        </authorList>
    </citation>
    <scope>NUCLEOTIDE SEQUENCE [LARGE SCALE GENOMIC DNA]</scope>
</reference>
<sequence length="138" mass="15048">MTMKSIMRAANTRVSELQIFRGEHSTVVMGSVASGKNAMLMGMLVQRGAKDCTMIVTEANAFEMASKLGDGSYVVRGGLSLESLIESVSYACAQEREHIFIEHVNPILGHNIVDILESITKSFNKHLYVAMQSPRGGL</sequence>
<name>R9TEL0_9CAUD</name>
<organism evidence="1 2">
    <name type="scientific">Vibrio phage nt-1</name>
    <dbReference type="NCBI Taxonomy" id="115992"/>
    <lineage>
        <taxon>Viruses</taxon>
        <taxon>Duplodnaviria</taxon>
        <taxon>Heunggongvirae</taxon>
        <taxon>Uroviricota</taxon>
        <taxon>Caudoviricetes</taxon>
        <taxon>Pantevenvirales</taxon>
        <taxon>Straboviridae</taxon>
        <taxon>Mylasvirus</taxon>
        <taxon>Mylasvirus persius</taxon>
    </lineage>
</organism>
<accession>R9TEL0</accession>
<evidence type="ECO:0000313" key="2">
    <source>
        <dbReference type="Proteomes" id="UP000201461"/>
    </source>
</evidence>
<dbReference type="Proteomes" id="UP000201461">
    <property type="component" value="Segment"/>
</dbReference>
<dbReference type="RefSeq" id="YP_008125345.1">
    <property type="nucleotide sequence ID" value="NC_021529.2"/>
</dbReference>
<protein>
    <submittedName>
        <fullName evidence="1">Uncharacterized protein</fullName>
    </submittedName>
</protein>
<gene>
    <name evidence="1" type="ORF">VPFG_00196</name>
</gene>
<dbReference type="KEGG" id="vg:15926649"/>
<dbReference type="EMBL" id="HQ317393">
    <property type="protein sequence ID" value="AGN30196.1"/>
    <property type="molecule type" value="Genomic_DNA"/>
</dbReference>
<proteinExistence type="predicted"/>
<evidence type="ECO:0000313" key="1">
    <source>
        <dbReference type="EMBL" id="AGN30196.1"/>
    </source>
</evidence>
<keyword evidence="2" id="KW-1185">Reference proteome</keyword>
<dbReference type="OrthoDB" id="33483at10239"/>